<evidence type="ECO:0000256" key="19">
    <source>
        <dbReference type="ARBA" id="ARBA00052627"/>
    </source>
</evidence>
<evidence type="ECO:0000256" key="9">
    <source>
        <dbReference type="ARBA" id="ARBA00023004"/>
    </source>
</evidence>
<comment type="catalytic activity">
    <reaction evidence="15">
        <text>an N(3)-methyl-2'-deoxycytidine in double-stranded DNA + 2-oxoglutarate + O2 = a 2'-deoxycytidine in double-stranded DNA + formaldehyde + succinate + CO2 + H(+)</text>
        <dbReference type="Rhea" id="RHEA:70439"/>
        <dbReference type="Rhea" id="RHEA-COMP:14237"/>
        <dbReference type="Rhea" id="RHEA-COMP:17070"/>
        <dbReference type="ChEBI" id="CHEBI:15378"/>
        <dbReference type="ChEBI" id="CHEBI:15379"/>
        <dbReference type="ChEBI" id="CHEBI:16526"/>
        <dbReference type="ChEBI" id="CHEBI:16810"/>
        <dbReference type="ChEBI" id="CHEBI:16842"/>
        <dbReference type="ChEBI" id="CHEBI:30031"/>
        <dbReference type="ChEBI" id="CHEBI:85452"/>
        <dbReference type="ChEBI" id="CHEBI:139075"/>
    </reaction>
    <physiologicalReaction direction="left-to-right" evidence="15">
        <dbReference type="Rhea" id="RHEA:70440"/>
    </physiologicalReaction>
</comment>
<feature type="binding site" evidence="27">
    <location>
        <position position="264"/>
    </location>
    <ligand>
        <name>2-oxoglutarate</name>
        <dbReference type="ChEBI" id="CHEBI:16810"/>
    </ligand>
</feature>
<comment type="caution">
    <text evidence="29">The sequence shown here is derived from an EMBL/GenBank/DDBJ whole genome shotgun (WGS) entry which is preliminary data.</text>
</comment>
<evidence type="ECO:0000256" key="20">
    <source>
        <dbReference type="ARBA" id="ARBA00052800"/>
    </source>
</evidence>
<feature type="binding site" evidence="27">
    <location>
        <position position="260"/>
    </location>
    <ligand>
        <name>2-oxoglutarate</name>
        <dbReference type="ChEBI" id="CHEBI:16810"/>
    </ligand>
</feature>
<evidence type="ECO:0000256" key="7">
    <source>
        <dbReference type="ARBA" id="ARBA00022964"/>
    </source>
</evidence>
<dbReference type="Proteomes" id="UP000887013">
    <property type="component" value="Unassembled WGS sequence"/>
</dbReference>
<keyword evidence="30" id="KW-1185">Reference proteome</keyword>
<dbReference type="AlphaFoldDB" id="A0A8X6JT74"/>
<evidence type="ECO:0000256" key="25">
    <source>
        <dbReference type="ARBA" id="ARBA00077989"/>
    </source>
</evidence>
<gene>
    <name evidence="29" type="primary">ALKBH2</name>
    <name evidence="29" type="ORF">NPIL_577851</name>
</gene>
<evidence type="ECO:0000313" key="30">
    <source>
        <dbReference type="Proteomes" id="UP000887013"/>
    </source>
</evidence>
<dbReference type="InterPro" id="IPR027450">
    <property type="entry name" value="AlkB-like"/>
</dbReference>
<dbReference type="GO" id="GO:0051747">
    <property type="term" value="F:cytosine C-5 DNA demethylase activity"/>
    <property type="evidence" value="ECO:0007669"/>
    <property type="project" value="TreeGrafter"/>
</dbReference>
<evidence type="ECO:0000256" key="4">
    <source>
        <dbReference type="ARBA" id="ARBA00022723"/>
    </source>
</evidence>
<keyword evidence="5" id="KW-0227">DNA damage</keyword>
<evidence type="ECO:0000256" key="24">
    <source>
        <dbReference type="ARBA" id="ARBA00072134"/>
    </source>
</evidence>
<feature type="binding site" evidence="27">
    <location>
        <position position="266"/>
    </location>
    <ligand>
        <name>2-oxoglutarate</name>
        <dbReference type="ChEBI" id="CHEBI:16810"/>
    </ligand>
</feature>
<dbReference type="Pfam" id="PF13532">
    <property type="entry name" value="2OG-FeII_Oxy_2"/>
    <property type="match status" value="1"/>
</dbReference>
<dbReference type="GO" id="GO:0006307">
    <property type="term" value="P:DNA alkylation repair"/>
    <property type="evidence" value="ECO:0007669"/>
    <property type="project" value="TreeGrafter"/>
</dbReference>
<dbReference type="OrthoDB" id="6434239at2759"/>
<dbReference type="PROSITE" id="PS51471">
    <property type="entry name" value="FE2OG_OXY"/>
    <property type="match status" value="1"/>
</dbReference>
<evidence type="ECO:0000256" key="3">
    <source>
        <dbReference type="ARBA" id="ARBA00004642"/>
    </source>
</evidence>
<feature type="binding site" evidence="27">
    <location>
        <position position="171"/>
    </location>
    <ligand>
        <name>2-oxoglutarate</name>
        <dbReference type="ChEBI" id="CHEBI:16810"/>
    </ligand>
</feature>
<comment type="catalytic activity">
    <reaction evidence="19">
        <text>a 1,N(6)-etheno-2'-deoxyadenosine in double-stranded DNA + 2-oxoglutarate + O2 + H2O = a 2'-deoxyadenosine in double-stranded DNA + glyoxal + succinate + CO2</text>
        <dbReference type="Rhea" id="RHEA:70463"/>
        <dbReference type="Rhea" id="RHEA-COMP:17897"/>
        <dbReference type="Rhea" id="RHEA-COMP:17903"/>
        <dbReference type="ChEBI" id="CHEBI:15377"/>
        <dbReference type="ChEBI" id="CHEBI:15379"/>
        <dbReference type="ChEBI" id="CHEBI:16526"/>
        <dbReference type="ChEBI" id="CHEBI:16810"/>
        <dbReference type="ChEBI" id="CHEBI:30031"/>
        <dbReference type="ChEBI" id="CHEBI:34779"/>
        <dbReference type="ChEBI" id="CHEBI:90615"/>
        <dbReference type="ChEBI" id="CHEBI:189583"/>
    </reaction>
    <physiologicalReaction direction="left-to-right" evidence="19">
        <dbReference type="Rhea" id="RHEA:70464"/>
    </physiologicalReaction>
</comment>
<evidence type="ECO:0000256" key="16">
    <source>
        <dbReference type="ARBA" id="ARBA00051434"/>
    </source>
</evidence>
<feature type="binding site" evidence="27">
    <location>
        <position position="183"/>
    </location>
    <ligand>
        <name>2-oxoglutarate</name>
        <dbReference type="ChEBI" id="CHEBI:16810"/>
    </ligand>
</feature>
<evidence type="ECO:0000256" key="27">
    <source>
        <dbReference type="PIRSR" id="PIRSR632852-1"/>
    </source>
</evidence>
<feature type="binding site" evidence="27">
    <location>
        <begin position="132"/>
        <end position="134"/>
    </location>
    <ligand>
        <name>substrate</name>
    </ligand>
</feature>
<evidence type="ECO:0000256" key="6">
    <source>
        <dbReference type="ARBA" id="ARBA00022842"/>
    </source>
</evidence>
<dbReference type="GO" id="GO:0005654">
    <property type="term" value="C:nucleoplasm"/>
    <property type="evidence" value="ECO:0007669"/>
    <property type="project" value="UniProtKB-SubCell"/>
</dbReference>
<protein>
    <recommendedName>
        <fullName evidence="24">DNA oxidative demethylase ALKBH2</fullName>
        <ecNumber evidence="23">1.14.11.33</ecNumber>
    </recommendedName>
    <alternativeName>
        <fullName evidence="25">Alkylated DNA repair protein alkB homolog 2</fullName>
    </alternativeName>
    <alternativeName>
        <fullName evidence="26">Alpha-ketoglutarate-dependent dioxygenase alkB homolog 2</fullName>
    </alternativeName>
</protein>
<dbReference type="GO" id="GO:0005730">
    <property type="term" value="C:nucleolus"/>
    <property type="evidence" value="ECO:0007669"/>
    <property type="project" value="UniProtKB-SubCell"/>
</dbReference>
<comment type="catalytic activity">
    <reaction evidence="13">
        <text>an N(3)-methyl-2'-deoxycytidine in single-stranded DNA + 2-oxoglutarate + O2 = a 2'-deoxycytidine in single-stranded DNA + formaldehyde + succinate + CO2 + H(+)</text>
        <dbReference type="Rhea" id="RHEA:70435"/>
        <dbReference type="Rhea" id="RHEA-COMP:12846"/>
        <dbReference type="Rhea" id="RHEA-COMP:17894"/>
        <dbReference type="ChEBI" id="CHEBI:15378"/>
        <dbReference type="ChEBI" id="CHEBI:15379"/>
        <dbReference type="ChEBI" id="CHEBI:16526"/>
        <dbReference type="ChEBI" id="CHEBI:16810"/>
        <dbReference type="ChEBI" id="CHEBI:16842"/>
        <dbReference type="ChEBI" id="CHEBI:30031"/>
        <dbReference type="ChEBI" id="CHEBI:85452"/>
        <dbReference type="ChEBI" id="CHEBI:139075"/>
    </reaction>
    <physiologicalReaction direction="left-to-right" evidence="13">
        <dbReference type="Rhea" id="RHEA:70436"/>
    </physiologicalReaction>
</comment>
<keyword evidence="6" id="KW-0460">Magnesium</keyword>
<evidence type="ECO:0000256" key="5">
    <source>
        <dbReference type="ARBA" id="ARBA00022763"/>
    </source>
</evidence>
<evidence type="ECO:0000256" key="23">
    <source>
        <dbReference type="ARBA" id="ARBA00066725"/>
    </source>
</evidence>
<dbReference type="EMBL" id="BMAW01092971">
    <property type="protein sequence ID" value="GFS57916.1"/>
    <property type="molecule type" value="Genomic_DNA"/>
</dbReference>
<evidence type="ECO:0000256" key="14">
    <source>
        <dbReference type="ARBA" id="ARBA00051189"/>
    </source>
</evidence>
<evidence type="ECO:0000256" key="2">
    <source>
        <dbReference type="ARBA" id="ARBA00004604"/>
    </source>
</evidence>
<evidence type="ECO:0000256" key="26">
    <source>
        <dbReference type="ARBA" id="ARBA00081727"/>
    </source>
</evidence>
<dbReference type="PANTHER" id="PTHR31573">
    <property type="entry name" value="ALPHA-KETOGLUTARATE-DEPENDENT DIOXYGENASE ALKB HOMOLOG 2"/>
    <property type="match status" value="1"/>
</dbReference>
<dbReference type="InterPro" id="IPR037151">
    <property type="entry name" value="AlkB-like_sf"/>
</dbReference>
<evidence type="ECO:0000256" key="18">
    <source>
        <dbReference type="ARBA" id="ARBA00052597"/>
    </source>
</evidence>
<dbReference type="FunFam" id="2.60.120.590:FF:000004">
    <property type="entry name" value="DNA oxidative demethylase ALKBH2"/>
    <property type="match status" value="1"/>
</dbReference>
<reference evidence="29" key="1">
    <citation type="submission" date="2020-08" db="EMBL/GenBank/DDBJ databases">
        <title>Multicomponent nature underlies the extraordinary mechanical properties of spider dragline silk.</title>
        <authorList>
            <person name="Kono N."/>
            <person name="Nakamura H."/>
            <person name="Mori M."/>
            <person name="Yoshida Y."/>
            <person name="Ohtoshi R."/>
            <person name="Malay A.D."/>
            <person name="Moran D.A.P."/>
            <person name="Tomita M."/>
            <person name="Numata K."/>
            <person name="Arakawa K."/>
        </authorList>
    </citation>
    <scope>NUCLEOTIDE SEQUENCE</scope>
</reference>
<comment type="subcellular location">
    <subcellularLocation>
        <location evidence="2">Nucleus</location>
        <location evidence="2">Nucleolus</location>
    </subcellularLocation>
    <subcellularLocation>
        <location evidence="3">Nucleus</location>
        <location evidence="3">Nucleoplasm</location>
    </subcellularLocation>
</comment>
<sequence length="276" mass="31700">MIPLRKAPADSNTNFLKKFKSDTKSEPLKMITVSPSHSHQCSSNTLVEDKNDDSSTKVNLMLVNFEWKIITDVDLNLKYARIFSNTTSKCILNRLENEVEYFSGELTRICVYGKRYEIPRKQVSFGDEGLSYKFSGTCLPSKPWETCPIVMDLKECVESITGESFNFVLLNRYKDGTEHMGEHRDDEKELVPKAPIASLSFGQIREFIFKHKDARGKNSKANISRKTMDLESGSLLLMEYPTNKFWYHSLPIRKKALGVRVNLTFRKMVCVNKKNS</sequence>
<name>A0A8X6JT74_NEPPI</name>
<dbReference type="EC" id="1.14.11.33" evidence="23"/>
<keyword evidence="11" id="KW-0539">Nucleus</keyword>
<comment type="catalytic activity">
    <reaction evidence="14">
        <text>a 1,N(6)-etheno-2'-deoxyadenosine in single-stranded DNA + 2-oxoglutarate + O2 + H2O = a 2'-deoxyadenosine in single-stranded DNA + glyoxal + succinate + CO2</text>
        <dbReference type="Rhea" id="RHEA:70459"/>
        <dbReference type="Rhea" id="RHEA-COMP:17896"/>
        <dbReference type="Rhea" id="RHEA-COMP:17904"/>
        <dbReference type="ChEBI" id="CHEBI:15377"/>
        <dbReference type="ChEBI" id="CHEBI:15379"/>
        <dbReference type="ChEBI" id="CHEBI:16526"/>
        <dbReference type="ChEBI" id="CHEBI:16810"/>
        <dbReference type="ChEBI" id="CHEBI:30031"/>
        <dbReference type="ChEBI" id="CHEBI:34779"/>
        <dbReference type="ChEBI" id="CHEBI:90615"/>
        <dbReference type="ChEBI" id="CHEBI:189583"/>
    </reaction>
    <physiologicalReaction direction="left-to-right" evidence="14">
        <dbReference type="Rhea" id="RHEA:70460"/>
    </physiologicalReaction>
</comment>
<keyword evidence="8" id="KW-0560">Oxidoreductase</keyword>
<evidence type="ECO:0000256" key="22">
    <source>
        <dbReference type="ARBA" id="ARBA00062909"/>
    </source>
</evidence>
<evidence type="ECO:0000256" key="10">
    <source>
        <dbReference type="ARBA" id="ARBA00023204"/>
    </source>
</evidence>
<comment type="catalytic activity">
    <reaction evidence="16">
        <text>a 3,N(4)-etheno-2'-deoxycytidine in double-stranded DNA + 2-oxoglutarate + O2 + H2O = a 2'-deoxycytidine in double-stranded DNA + glyoxal + succinate + CO2</text>
        <dbReference type="Rhea" id="RHEA:70467"/>
        <dbReference type="Rhea" id="RHEA-COMP:17070"/>
        <dbReference type="Rhea" id="RHEA-COMP:17905"/>
        <dbReference type="ChEBI" id="CHEBI:15377"/>
        <dbReference type="ChEBI" id="CHEBI:15379"/>
        <dbReference type="ChEBI" id="CHEBI:16526"/>
        <dbReference type="ChEBI" id="CHEBI:16810"/>
        <dbReference type="ChEBI" id="CHEBI:30031"/>
        <dbReference type="ChEBI" id="CHEBI:34779"/>
        <dbReference type="ChEBI" id="CHEBI:85452"/>
        <dbReference type="ChEBI" id="CHEBI:189585"/>
    </reaction>
    <physiologicalReaction direction="left-to-right" evidence="16">
        <dbReference type="Rhea" id="RHEA:70468"/>
    </physiologicalReaction>
</comment>
<comment type="cofactor">
    <cofactor evidence="1">
        <name>Fe(2+)</name>
        <dbReference type="ChEBI" id="CHEBI:29033"/>
    </cofactor>
</comment>
<evidence type="ECO:0000256" key="15">
    <source>
        <dbReference type="ARBA" id="ARBA00051376"/>
    </source>
</evidence>
<evidence type="ECO:0000256" key="21">
    <source>
        <dbReference type="ARBA" id="ARBA00053025"/>
    </source>
</evidence>
<feature type="binding site" evidence="27">
    <location>
        <position position="248"/>
    </location>
    <ligand>
        <name>2-oxoglutarate</name>
        <dbReference type="ChEBI" id="CHEBI:16810"/>
    </ligand>
</feature>
<evidence type="ECO:0000256" key="17">
    <source>
        <dbReference type="ARBA" id="ARBA00051755"/>
    </source>
</evidence>
<feature type="domain" description="Fe2OG dioxygenase" evidence="28">
    <location>
        <begin position="164"/>
        <end position="269"/>
    </location>
</feature>
<evidence type="ECO:0000256" key="12">
    <source>
        <dbReference type="ARBA" id="ARBA00051010"/>
    </source>
</evidence>
<dbReference type="PANTHER" id="PTHR31573:SF1">
    <property type="entry name" value="DNA OXIDATIVE DEMETHYLASE ALKBH2"/>
    <property type="match status" value="1"/>
</dbReference>
<evidence type="ECO:0000256" key="1">
    <source>
        <dbReference type="ARBA" id="ARBA00001954"/>
    </source>
</evidence>
<proteinExistence type="predicted"/>
<dbReference type="InterPro" id="IPR032852">
    <property type="entry name" value="ALKBH2"/>
</dbReference>
<evidence type="ECO:0000256" key="8">
    <source>
        <dbReference type="ARBA" id="ARBA00023002"/>
    </source>
</evidence>
<comment type="catalytic activity">
    <reaction evidence="21">
        <text>a methylated nucleobase within DNA + 2-oxoglutarate + O2 = a nucleobase within DNA + formaldehyde + succinate + CO2</text>
        <dbReference type="Rhea" id="RHEA:30299"/>
        <dbReference type="Rhea" id="RHEA-COMP:12192"/>
        <dbReference type="Rhea" id="RHEA-COMP:12193"/>
        <dbReference type="ChEBI" id="CHEBI:15379"/>
        <dbReference type="ChEBI" id="CHEBI:16526"/>
        <dbReference type="ChEBI" id="CHEBI:16810"/>
        <dbReference type="ChEBI" id="CHEBI:16842"/>
        <dbReference type="ChEBI" id="CHEBI:30031"/>
        <dbReference type="ChEBI" id="CHEBI:32875"/>
        <dbReference type="ChEBI" id="CHEBI:64428"/>
        <dbReference type="EC" id="1.14.11.33"/>
    </reaction>
    <physiologicalReaction direction="left-to-right" evidence="21">
        <dbReference type="Rhea" id="RHEA:30300"/>
    </physiologicalReaction>
</comment>
<keyword evidence="10" id="KW-0234">DNA repair</keyword>
<comment type="catalytic activity">
    <reaction evidence="20">
        <text>an N(1)-methyl-2'-deoxyadenosine in double-stranded DNA + 2-oxoglutarate + O2 = a 2'-deoxyadenosine in double-stranded DNA + formaldehyde + succinate + CO2 + H(+)</text>
        <dbReference type="Rhea" id="RHEA:70443"/>
        <dbReference type="Rhea" id="RHEA-COMP:14236"/>
        <dbReference type="Rhea" id="RHEA-COMP:17897"/>
        <dbReference type="ChEBI" id="CHEBI:15378"/>
        <dbReference type="ChEBI" id="CHEBI:15379"/>
        <dbReference type="ChEBI" id="CHEBI:16526"/>
        <dbReference type="ChEBI" id="CHEBI:16810"/>
        <dbReference type="ChEBI" id="CHEBI:16842"/>
        <dbReference type="ChEBI" id="CHEBI:30031"/>
        <dbReference type="ChEBI" id="CHEBI:90615"/>
        <dbReference type="ChEBI" id="CHEBI:139096"/>
    </reaction>
    <physiologicalReaction direction="left-to-right" evidence="20">
        <dbReference type="Rhea" id="RHEA:70444"/>
    </physiologicalReaction>
</comment>
<keyword evidence="4" id="KW-0479">Metal-binding</keyword>
<dbReference type="Gene3D" id="2.60.120.590">
    <property type="entry name" value="Alpha-ketoglutarate-dependent dioxygenase AlkB-like"/>
    <property type="match status" value="1"/>
</dbReference>
<keyword evidence="9" id="KW-0408">Iron</keyword>
<dbReference type="InterPro" id="IPR005123">
    <property type="entry name" value="Oxoglu/Fe-dep_dioxygenase_dom"/>
</dbReference>
<dbReference type="GO" id="GO:0035516">
    <property type="term" value="F:broad specificity oxidative DNA demethylase activity"/>
    <property type="evidence" value="ECO:0007669"/>
    <property type="project" value="UniProtKB-EC"/>
</dbReference>
<evidence type="ECO:0000313" key="29">
    <source>
        <dbReference type="EMBL" id="GFS57916.1"/>
    </source>
</evidence>
<accession>A0A8X6JT74</accession>
<evidence type="ECO:0000259" key="28">
    <source>
        <dbReference type="PROSITE" id="PS51471"/>
    </source>
</evidence>
<feature type="binding site" evidence="27">
    <location>
        <position position="173"/>
    </location>
    <ligand>
        <name>2-oxoglutarate</name>
        <dbReference type="ChEBI" id="CHEBI:16810"/>
    </ligand>
</feature>
<comment type="catalytic activity">
    <reaction evidence="12">
        <text>an N(1)-methyl-2'-deoxyadenosine in single-stranded DNA + 2-oxoglutarate + O2 = a 2'-deoxyadenosine in single-stranded DNA + formaldehyde + succinate + CO2 + H(+)</text>
        <dbReference type="Rhea" id="RHEA:70447"/>
        <dbReference type="Rhea" id="RHEA-COMP:17895"/>
        <dbReference type="Rhea" id="RHEA-COMP:17896"/>
        <dbReference type="ChEBI" id="CHEBI:15378"/>
        <dbReference type="ChEBI" id="CHEBI:15379"/>
        <dbReference type="ChEBI" id="CHEBI:16526"/>
        <dbReference type="ChEBI" id="CHEBI:16810"/>
        <dbReference type="ChEBI" id="CHEBI:16842"/>
        <dbReference type="ChEBI" id="CHEBI:30031"/>
        <dbReference type="ChEBI" id="CHEBI:90615"/>
        <dbReference type="ChEBI" id="CHEBI:139096"/>
    </reaction>
    <physiologicalReaction direction="left-to-right" evidence="12">
        <dbReference type="Rhea" id="RHEA:70448"/>
    </physiologicalReaction>
</comment>
<dbReference type="SUPFAM" id="SSF51197">
    <property type="entry name" value="Clavaminate synthase-like"/>
    <property type="match status" value="1"/>
</dbReference>
<dbReference type="GO" id="GO:0008198">
    <property type="term" value="F:ferrous iron binding"/>
    <property type="evidence" value="ECO:0007669"/>
    <property type="project" value="TreeGrafter"/>
</dbReference>
<feature type="binding site" evidence="27">
    <location>
        <position position="186"/>
    </location>
    <ligand>
        <name>substrate</name>
    </ligand>
</feature>
<comment type="catalytic activity">
    <reaction evidence="17">
        <text>a 1,N(2)-etheno-2'-deoxyguanosine in double-stranded DNA + 2-oxoglutarate + O2 + H2O = a 2'-deoxyguanosine in double-stranded DNA + glyoxal + succinate + CO2</text>
        <dbReference type="Rhea" id="RHEA:70487"/>
        <dbReference type="Rhea" id="RHEA-COMP:17910"/>
        <dbReference type="Rhea" id="RHEA-COMP:17912"/>
        <dbReference type="ChEBI" id="CHEBI:15377"/>
        <dbReference type="ChEBI" id="CHEBI:15379"/>
        <dbReference type="ChEBI" id="CHEBI:16526"/>
        <dbReference type="ChEBI" id="CHEBI:16810"/>
        <dbReference type="ChEBI" id="CHEBI:30031"/>
        <dbReference type="ChEBI" id="CHEBI:34779"/>
        <dbReference type="ChEBI" id="CHEBI:85445"/>
        <dbReference type="ChEBI" id="CHEBI:189586"/>
    </reaction>
    <physiologicalReaction direction="left-to-right" evidence="17">
        <dbReference type="Rhea" id="RHEA:70488"/>
    </physiologicalReaction>
</comment>
<evidence type="ECO:0000256" key="13">
    <source>
        <dbReference type="ARBA" id="ARBA00051165"/>
    </source>
</evidence>
<comment type="catalytic activity">
    <reaction evidence="18">
        <text>a 3,N(4)-etheno-2'-deoxycytidine in single-stranded DNA + 2-oxoglutarate + O2 + H2O = a 2'-deoxycytidine in single-stranded DNA + glyoxal + succinate + CO2</text>
        <dbReference type="Rhea" id="RHEA:70471"/>
        <dbReference type="Rhea" id="RHEA-COMP:12846"/>
        <dbReference type="Rhea" id="RHEA-COMP:17906"/>
        <dbReference type="ChEBI" id="CHEBI:15377"/>
        <dbReference type="ChEBI" id="CHEBI:15379"/>
        <dbReference type="ChEBI" id="CHEBI:16526"/>
        <dbReference type="ChEBI" id="CHEBI:16810"/>
        <dbReference type="ChEBI" id="CHEBI:30031"/>
        <dbReference type="ChEBI" id="CHEBI:34779"/>
        <dbReference type="ChEBI" id="CHEBI:85452"/>
        <dbReference type="ChEBI" id="CHEBI:189585"/>
    </reaction>
    <physiologicalReaction direction="left-to-right" evidence="18">
        <dbReference type="Rhea" id="RHEA:70472"/>
    </physiologicalReaction>
</comment>
<comment type="subunit">
    <text evidence="22">Interacts with PCNA homotrimer; this interaction is enhanced during the S-phase of the cell cycle. Interacts with nucleolar proteins NCL, UBTF and NPM1. Interacts with XRCC5-XRCC6 heterodimer.</text>
</comment>
<evidence type="ECO:0000256" key="11">
    <source>
        <dbReference type="ARBA" id="ARBA00023242"/>
    </source>
</evidence>
<keyword evidence="7" id="KW-0223">Dioxygenase</keyword>
<organism evidence="29 30">
    <name type="scientific">Nephila pilipes</name>
    <name type="common">Giant wood spider</name>
    <name type="synonym">Nephila maculata</name>
    <dbReference type="NCBI Taxonomy" id="299642"/>
    <lineage>
        <taxon>Eukaryota</taxon>
        <taxon>Metazoa</taxon>
        <taxon>Ecdysozoa</taxon>
        <taxon>Arthropoda</taxon>
        <taxon>Chelicerata</taxon>
        <taxon>Arachnida</taxon>
        <taxon>Araneae</taxon>
        <taxon>Araneomorphae</taxon>
        <taxon>Entelegynae</taxon>
        <taxon>Araneoidea</taxon>
        <taxon>Nephilidae</taxon>
        <taxon>Nephila</taxon>
    </lineage>
</organism>